<dbReference type="EMBL" id="VDFY01000259">
    <property type="protein sequence ID" value="TNH22587.1"/>
    <property type="molecule type" value="Genomic_DNA"/>
</dbReference>
<protein>
    <submittedName>
        <fullName evidence="2">Uncharacterized protein</fullName>
    </submittedName>
</protein>
<dbReference type="AlphaFoldDB" id="A0A5C4Q9Y7"/>
<proteinExistence type="predicted"/>
<dbReference type="RefSeq" id="WP_139587559.1">
    <property type="nucleotide sequence ID" value="NZ_VDFY01000259.1"/>
</dbReference>
<keyword evidence="1" id="KW-0472">Membrane</keyword>
<keyword evidence="1" id="KW-0812">Transmembrane</keyword>
<gene>
    <name evidence="2" type="ORF">FHG89_28840</name>
</gene>
<evidence type="ECO:0000256" key="1">
    <source>
        <dbReference type="SAM" id="Phobius"/>
    </source>
</evidence>
<organism evidence="2 3">
    <name type="scientific">Micromonospora orduensis</name>
    <dbReference type="NCBI Taxonomy" id="1420891"/>
    <lineage>
        <taxon>Bacteria</taxon>
        <taxon>Bacillati</taxon>
        <taxon>Actinomycetota</taxon>
        <taxon>Actinomycetes</taxon>
        <taxon>Micromonosporales</taxon>
        <taxon>Micromonosporaceae</taxon>
        <taxon>Micromonospora</taxon>
    </lineage>
</organism>
<feature type="transmembrane region" description="Helical" evidence="1">
    <location>
        <begin position="42"/>
        <end position="64"/>
    </location>
</feature>
<evidence type="ECO:0000313" key="3">
    <source>
        <dbReference type="Proteomes" id="UP000306145"/>
    </source>
</evidence>
<dbReference type="Proteomes" id="UP000306145">
    <property type="component" value="Unassembled WGS sequence"/>
</dbReference>
<dbReference type="OrthoDB" id="3367156at2"/>
<keyword evidence="3" id="KW-1185">Reference proteome</keyword>
<accession>A0A5C4Q9Y7</accession>
<evidence type="ECO:0000313" key="2">
    <source>
        <dbReference type="EMBL" id="TNH22587.1"/>
    </source>
</evidence>
<sequence length="362" mass="38072">MIDLDEQIAQTLRERAEGDVDTNRLLRASRARGRRRQLHRRVAAGTALSLVGALGVVGVTGTGLDGLTGRLPWTATTPTGATPVPPRVDGVPGAAADPALVGSDPNVLHFGLDPARARYLGWSVIRGNAESVRLSVRDDQPVHVEVSHTPELSTSVSFGNVQVDAVGPGPQTFDGTIHPVNGGANGMVTSWHPAPGLYARAVILRGDRAGLEQAVGALRWNEARSCAVPLRLDTLPAGAPINSCSVDVSSYPRLVTSDFTLGRATTQVMFVNYRYASGAGTRTEGNRTIAGRPAHLSEDGTTLDLFGIPRTVVSATFGWGWEGRQPIGAKPGASSGFTEADATTVLAGARVVEDPTRPQSWK</sequence>
<comment type="caution">
    <text evidence="2">The sequence shown here is derived from an EMBL/GenBank/DDBJ whole genome shotgun (WGS) entry which is preliminary data.</text>
</comment>
<keyword evidence="1" id="KW-1133">Transmembrane helix</keyword>
<name>A0A5C4Q9Y7_9ACTN</name>
<reference evidence="2 3" key="1">
    <citation type="submission" date="2019-06" db="EMBL/GenBank/DDBJ databases">
        <title>Micromonospora ordensis sp. nov., isolated from deep marine sediment.</title>
        <authorList>
            <person name="Veyisoglu A."/>
            <person name="Carro L."/>
            <person name="Klenk H.-P."/>
            <person name="Sahin N."/>
        </authorList>
    </citation>
    <scope>NUCLEOTIDE SEQUENCE [LARGE SCALE GENOMIC DNA]</scope>
    <source>
        <strain evidence="2 3">S2509</strain>
    </source>
</reference>